<dbReference type="EMBL" id="JTHE03000022">
    <property type="protein sequence ID" value="MCM1981854.1"/>
    <property type="molecule type" value="Genomic_DNA"/>
</dbReference>
<name>A0ABD4SZZ6_9CYAN</name>
<organism evidence="1 2">
    <name type="scientific">Lyngbya confervoides BDU141951</name>
    <dbReference type="NCBI Taxonomy" id="1574623"/>
    <lineage>
        <taxon>Bacteria</taxon>
        <taxon>Bacillati</taxon>
        <taxon>Cyanobacteriota</taxon>
        <taxon>Cyanophyceae</taxon>
        <taxon>Oscillatoriophycideae</taxon>
        <taxon>Oscillatoriales</taxon>
        <taxon>Microcoleaceae</taxon>
        <taxon>Lyngbya</taxon>
    </lineage>
</organism>
<reference evidence="1 2" key="1">
    <citation type="journal article" date="2015" name="Genome Announc.">
        <title>Draft Genome Sequence of Filamentous Marine Cyanobacterium Lyngbya confervoides Strain BDU141951.</title>
        <authorList>
            <person name="Chandrababunaidu M.M."/>
            <person name="Sen D."/>
            <person name="Tripathy S."/>
        </authorList>
    </citation>
    <scope>NUCLEOTIDE SEQUENCE [LARGE SCALE GENOMIC DNA]</scope>
    <source>
        <strain evidence="1 2">BDU141951</strain>
    </source>
</reference>
<comment type="caution">
    <text evidence="1">The sequence shown here is derived from an EMBL/GenBank/DDBJ whole genome shotgun (WGS) entry which is preliminary data.</text>
</comment>
<sequence length="47" mass="5444">MASKEIIRQHLAQSSTINLDVTPVPKGDEARKMKIMEHLRKSQDQKR</sequence>
<keyword evidence="2" id="KW-1185">Reference proteome</keyword>
<accession>A0ABD4SZZ6</accession>
<evidence type="ECO:0000313" key="2">
    <source>
        <dbReference type="Proteomes" id="UP000031561"/>
    </source>
</evidence>
<proteinExistence type="predicted"/>
<dbReference type="Proteomes" id="UP000031561">
    <property type="component" value="Unassembled WGS sequence"/>
</dbReference>
<dbReference type="RefSeq" id="WP_166279935.1">
    <property type="nucleotide sequence ID" value="NZ_JTHE03000022.1"/>
</dbReference>
<protein>
    <submittedName>
        <fullName evidence="1">Uncharacterized protein</fullName>
    </submittedName>
</protein>
<gene>
    <name evidence="1" type="ORF">QQ91_0003285</name>
</gene>
<dbReference type="AlphaFoldDB" id="A0ABD4SZZ6"/>
<evidence type="ECO:0000313" key="1">
    <source>
        <dbReference type="EMBL" id="MCM1981854.1"/>
    </source>
</evidence>